<evidence type="ECO:0000256" key="5">
    <source>
        <dbReference type="HAMAP-Rule" id="MF_01114"/>
    </source>
</evidence>
<dbReference type="InterPro" id="IPR003783">
    <property type="entry name" value="Regulatory_RecX"/>
</dbReference>
<comment type="subcellular location">
    <subcellularLocation>
        <location evidence="1 5">Cytoplasm</location>
    </subcellularLocation>
</comment>
<reference evidence="10" key="1">
    <citation type="journal article" date="2019" name="Int. J. Syst. Evol. Microbiol.">
        <title>The Global Catalogue of Microorganisms (GCM) 10K type strain sequencing project: providing services to taxonomists for standard genome sequencing and annotation.</title>
        <authorList>
            <consortium name="The Broad Institute Genomics Platform"/>
            <consortium name="The Broad Institute Genome Sequencing Center for Infectious Disease"/>
            <person name="Wu L."/>
            <person name="Ma J."/>
        </authorList>
    </citation>
    <scope>NUCLEOTIDE SEQUENCE [LARGE SCALE GENOMIC DNA]</scope>
    <source>
        <strain evidence="10">WYCCWR 12678</strain>
    </source>
</reference>
<evidence type="ECO:0000313" key="10">
    <source>
        <dbReference type="Proteomes" id="UP001596002"/>
    </source>
</evidence>
<dbReference type="PANTHER" id="PTHR33602">
    <property type="entry name" value="REGULATORY PROTEIN RECX FAMILY PROTEIN"/>
    <property type="match status" value="1"/>
</dbReference>
<evidence type="ECO:0000256" key="3">
    <source>
        <dbReference type="ARBA" id="ARBA00018111"/>
    </source>
</evidence>
<gene>
    <name evidence="5" type="primary">recX</name>
    <name evidence="9" type="ORF">ACFO8Q_03075</name>
</gene>
<feature type="domain" description="RecX first three-helical" evidence="8">
    <location>
        <begin position="67"/>
        <end position="104"/>
    </location>
</feature>
<evidence type="ECO:0000256" key="4">
    <source>
        <dbReference type="ARBA" id="ARBA00022490"/>
    </source>
</evidence>
<dbReference type="HAMAP" id="MF_01114">
    <property type="entry name" value="RecX"/>
    <property type="match status" value="1"/>
</dbReference>
<organism evidence="9 10">
    <name type="scientific">Effusibacillus consociatus</name>
    <dbReference type="NCBI Taxonomy" id="1117041"/>
    <lineage>
        <taxon>Bacteria</taxon>
        <taxon>Bacillati</taxon>
        <taxon>Bacillota</taxon>
        <taxon>Bacilli</taxon>
        <taxon>Bacillales</taxon>
        <taxon>Alicyclobacillaceae</taxon>
        <taxon>Effusibacillus</taxon>
    </lineage>
</organism>
<name>A0ABV9PXX8_9BACL</name>
<dbReference type="InterPro" id="IPR053924">
    <property type="entry name" value="RecX_HTH_2nd"/>
</dbReference>
<keyword evidence="10" id="KW-1185">Reference proteome</keyword>
<evidence type="ECO:0000259" key="7">
    <source>
        <dbReference type="Pfam" id="PF21981"/>
    </source>
</evidence>
<dbReference type="Gene3D" id="1.10.10.10">
    <property type="entry name" value="Winged helix-like DNA-binding domain superfamily/Winged helix DNA-binding domain"/>
    <property type="match status" value="3"/>
</dbReference>
<evidence type="ECO:0000259" key="6">
    <source>
        <dbReference type="Pfam" id="PF02631"/>
    </source>
</evidence>
<dbReference type="InterPro" id="IPR036388">
    <property type="entry name" value="WH-like_DNA-bd_sf"/>
</dbReference>
<dbReference type="Proteomes" id="UP001596002">
    <property type="component" value="Unassembled WGS sequence"/>
</dbReference>
<dbReference type="PANTHER" id="PTHR33602:SF1">
    <property type="entry name" value="REGULATORY PROTEIN RECX FAMILY PROTEIN"/>
    <property type="match status" value="1"/>
</dbReference>
<evidence type="ECO:0000256" key="2">
    <source>
        <dbReference type="ARBA" id="ARBA00009695"/>
    </source>
</evidence>
<dbReference type="EMBL" id="JBHSHC010000016">
    <property type="protein sequence ID" value="MFC4766379.1"/>
    <property type="molecule type" value="Genomic_DNA"/>
</dbReference>
<dbReference type="Pfam" id="PF21981">
    <property type="entry name" value="RecX_HTH3"/>
    <property type="match status" value="1"/>
</dbReference>
<protein>
    <recommendedName>
        <fullName evidence="3 5">Regulatory protein RecX</fullName>
    </recommendedName>
</protein>
<dbReference type="InterPro" id="IPR053926">
    <property type="entry name" value="RecX_HTH_1st"/>
</dbReference>
<dbReference type="Pfam" id="PF02631">
    <property type="entry name" value="RecX_HTH2"/>
    <property type="match status" value="1"/>
</dbReference>
<comment type="caution">
    <text evidence="9">The sequence shown here is derived from an EMBL/GenBank/DDBJ whole genome shotgun (WGS) entry which is preliminary data.</text>
</comment>
<accession>A0ABV9PXX8</accession>
<comment type="function">
    <text evidence="5">Modulates RecA activity.</text>
</comment>
<dbReference type="Pfam" id="PF21982">
    <property type="entry name" value="RecX_HTH1"/>
    <property type="match status" value="1"/>
</dbReference>
<evidence type="ECO:0000256" key="1">
    <source>
        <dbReference type="ARBA" id="ARBA00004496"/>
    </source>
</evidence>
<evidence type="ECO:0000259" key="8">
    <source>
        <dbReference type="Pfam" id="PF21982"/>
    </source>
</evidence>
<dbReference type="RefSeq" id="WP_380024218.1">
    <property type="nucleotide sequence ID" value="NZ_JBHSHC010000016.1"/>
</dbReference>
<keyword evidence="4 5" id="KW-0963">Cytoplasm</keyword>
<comment type="similarity">
    <text evidence="2 5">Belongs to the RecX family.</text>
</comment>
<dbReference type="InterPro" id="IPR053925">
    <property type="entry name" value="RecX_HTH_3rd"/>
</dbReference>
<feature type="domain" description="RecX second three-helical" evidence="6">
    <location>
        <begin position="111"/>
        <end position="152"/>
    </location>
</feature>
<evidence type="ECO:0000313" key="9">
    <source>
        <dbReference type="EMBL" id="MFC4766379.1"/>
    </source>
</evidence>
<feature type="domain" description="RecX third three-helical" evidence="7">
    <location>
        <begin position="156"/>
        <end position="204"/>
    </location>
</feature>
<proteinExistence type="inferred from homology"/>
<sequence>MKPAGKITAIQTQKAHPDRVSLFIDDQFALGIRRELAYQLGLRVGLSVTKEDIGMWRREEALMHASDMAIKYISARGRSRQQVLNYLCGKDVAPDIAEQAIKHLESLGYLNDEQFAAGFVQNRVQTKPRGRRMIRWELQQKGVSQETIEQALTVYEDEVEAARRLLSKKTSFQKTDDVETNRKTELKIGRFLARKGFSNPTIRTLIKEWRET</sequence>